<evidence type="ECO:0000313" key="3">
    <source>
        <dbReference type="Proteomes" id="UP000596661"/>
    </source>
</evidence>
<feature type="region of interest" description="Disordered" evidence="1">
    <location>
        <begin position="316"/>
        <end position="350"/>
    </location>
</feature>
<dbReference type="AlphaFoldDB" id="A0A803P0Z5"/>
<accession>A0A803P0Z5</accession>
<dbReference type="Gramene" id="evm.model.02.417">
    <property type="protein sequence ID" value="cds.evm.model.02.417"/>
    <property type="gene ID" value="evm.TU.02.417"/>
</dbReference>
<organism evidence="2 3">
    <name type="scientific">Cannabis sativa</name>
    <name type="common">Hemp</name>
    <name type="synonym">Marijuana</name>
    <dbReference type="NCBI Taxonomy" id="3483"/>
    <lineage>
        <taxon>Eukaryota</taxon>
        <taxon>Viridiplantae</taxon>
        <taxon>Streptophyta</taxon>
        <taxon>Embryophyta</taxon>
        <taxon>Tracheophyta</taxon>
        <taxon>Spermatophyta</taxon>
        <taxon>Magnoliopsida</taxon>
        <taxon>eudicotyledons</taxon>
        <taxon>Gunneridae</taxon>
        <taxon>Pentapetalae</taxon>
        <taxon>rosids</taxon>
        <taxon>fabids</taxon>
        <taxon>Rosales</taxon>
        <taxon>Cannabaceae</taxon>
        <taxon>Cannabis</taxon>
    </lineage>
</organism>
<evidence type="ECO:0000313" key="2">
    <source>
        <dbReference type="EnsemblPlants" id="cds.evm.model.02.417"/>
    </source>
</evidence>
<keyword evidence="3" id="KW-1185">Reference proteome</keyword>
<dbReference type="EnsemblPlants" id="evm.model.02.417">
    <property type="protein sequence ID" value="cds.evm.model.02.417"/>
    <property type="gene ID" value="evm.TU.02.417"/>
</dbReference>
<sequence length="350" mass="41100">MSQFIPKFTIPEPLELVCPQIYAIEFKPKPQRPKTILEINDEKIWNYLIKSGQEETSNRYRRFLQEVIEGRRIICEKRLGLNLPTELIFPYWQQVPVPADEEDRDYVARSQYLRNVTPRDAEDDASRDLISHRFDYWYPEHHVKLICNSSYFRIANQYSTNFDRIGHLNWDMSQLNPFDLFMITGSREFSNYYSSSSLSDDYDLDFVYLLSSPSGPNKKGKRRSTALETASRSHPESLKRMKKSTTNKKWSVHEVKFLGSKPEMVFLEPSCPYQILQALRAEEQEKTLKTELEAAKKQAKDFIKANQMTQEALDEANKKLKKTKKDEVEDAKDVEKEEEEVPTKSPAMWI</sequence>
<proteinExistence type="predicted"/>
<feature type="compositionally biased region" description="Basic and acidic residues" evidence="1">
    <location>
        <begin position="324"/>
        <end position="335"/>
    </location>
</feature>
<feature type="region of interest" description="Disordered" evidence="1">
    <location>
        <begin position="215"/>
        <end position="245"/>
    </location>
</feature>
<dbReference type="Proteomes" id="UP000596661">
    <property type="component" value="Chromosome 2"/>
</dbReference>
<name>A0A803P0Z5_CANSA</name>
<reference evidence="2" key="1">
    <citation type="submission" date="2018-11" db="EMBL/GenBank/DDBJ databases">
        <authorList>
            <person name="Grassa J C."/>
        </authorList>
    </citation>
    <scope>NUCLEOTIDE SEQUENCE [LARGE SCALE GENOMIC DNA]</scope>
</reference>
<reference evidence="2" key="2">
    <citation type="submission" date="2021-03" db="UniProtKB">
        <authorList>
            <consortium name="EnsemblPlants"/>
        </authorList>
    </citation>
    <scope>IDENTIFICATION</scope>
</reference>
<protein>
    <submittedName>
        <fullName evidence="2">Uncharacterized protein</fullName>
    </submittedName>
</protein>
<dbReference type="EMBL" id="UZAU01000108">
    <property type="status" value="NOT_ANNOTATED_CDS"/>
    <property type="molecule type" value="Genomic_DNA"/>
</dbReference>
<evidence type="ECO:0000256" key="1">
    <source>
        <dbReference type="SAM" id="MobiDB-lite"/>
    </source>
</evidence>